<dbReference type="Pfam" id="PF07687">
    <property type="entry name" value="M20_dimer"/>
    <property type="match status" value="1"/>
</dbReference>
<dbReference type="EMBL" id="JXRP01000019">
    <property type="protein sequence ID" value="KIL44594.1"/>
    <property type="molecule type" value="Genomic_DNA"/>
</dbReference>
<dbReference type="OrthoDB" id="9783294at2"/>
<dbReference type="InterPro" id="IPR036264">
    <property type="entry name" value="Bact_exopeptidase_dim_dom"/>
</dbReference>
<comment type="caution">
    <text evidence="5">The sequence shown here is derived from an EMBL/GenBank/DDBJ whole genome shotgun (WGS) entry which is preliminary data.</text>
</comment>
<dbReference type="RefSeq" id="WP_041090508.1">
    <property type="nucleotide sequence ID" value="NZ_JXRP01000019.1"/>
</dbReference>
<dbReference type="SUPFAM" id="SSF53187">
    <property type="entry name" value="Zn-dependent exopeptidases"/>
    <property type="match status" value="1"/>
</dbReference>
<reference evidence="5 6" key="1">
    <citation type="submission" date="2015-01" db="EMBL/GenBank/DDBJ databases">
        <title>Genome sequencing of Jeotgalibacillus soli.</title>
        <authorList>
            <person name="Goh K.M."/>
            <person name="Chan K.-G."/>
            <person name="Yaakop A.S."/>
            <person name="Ee R."/>
            <person name="Gan H.M."/>
            <person name="Chan C.S."/>
        </authorList>
    </citation>
    <scope>NUCLEOTIDE SEQUENCE [LARGE SCALE GENOMIC DNA]</scope>
    <source>
        <strain evidence="5 6">P9</strain>
    </source>
</reference>
<feature type="domain" description="Peptidase M20 dimerisation" evidence="4">
    <location>
        <begin position="178"/>
        <end position="278"/>
    </location>
</feature>
<dbReference type="InterPro" id="IPR002933">
    <property type="entry name" value="Peptidase_M20"/>
</dbReference>
<gene>
    <name evidence="5" type="ORF">KP78_35580</name>
</gene>
<dbReference type="PATRIC" id="fig|889306.3.peg.3574"/>
<protein>
    <submittedName>
        <fullName evidence="5">Carboxypeptidase</fullName>
    </submittedName>
</protein>
<feature type="active site" description="Proton acceptor" evidence="3">
    <location>
        <position position="142"/>
    </location>
</feature>
<dbReference type="SUPFAM" id="SSF55031">
    <property type="entry name" value="Bacterial exopeptidase dimerisation domain"/>
    <property type="match status" value="1"/>
</dbReference>
<sequence length="384" mass="42241">MERYIKQKNEEMISLLEKIVNIDSGTYIKKGVDRIGTILSEKYKELGFEIVVDKQEEYGNHLIIQHKEAVNPKIILVAHMDTVFPKGTADERPFHIDGNRAYGPGVVDMKGSQVELLYAIKALKEKNDKSYQNVQIILNGDEEIGSITSRSLIEKHAKGKEYALIMEPARKDGSLVSARKGGGRFTLTVEGIAAHSGIEPEKGRSAIEELAHKIIQLHELNDHESGITVNVGIIEGGSSVNTISPHAVAEVDIRISKAKQADQVRKEIEEICSHTDVPGTKVEVSGEITRLPMEKNEQTKELLAIIKKVGKEVGVEVKDTFTGGGSDASYTSAAGVATIDGLGPVGGDPHSENEYLELDTLTERTHMLAKIIQRLSREYNKENK</sequence>
<dbReference type="STRING" id="889306.KP78_35580"/>
<keyword evidence="5" id="KW-0645">Protease</keyword>
<evidence type="ECO:0000259" key="4">
    <source>
        <dbReference type="Pfam" id="PF07687"/>
    </source>
</evidence>
<dbReference type="Gene3D" id="3.40.630.10">
    <property type="entry name" value="Zn peptidases"/>
    <property type="match status" value="1"/>
</dbReference>
<dbReference type="GO" id="GO:0046872">
    <property type="term" value="F:metal ion binding"/>
    <property type="evidence" value="ECO:0007669"/>
    <property type="project" value="UniProtKB-KW"/>
</dbReference>
<dbReference type="PIRSF" id="PIRSF037238">
    <property type="entry name" value="Carboxypeptidase_G2"/>
    <property type="match status" value="1"/>
</dbReference>
<dbReference type="Gene3D" id="3.30.70.360">
    <property type="match status" value="1"/>
</dbReference>
<proteinExistence type="predicted"/>
<evidence type="ECO:0000256" key="1">
    <source>
        <dbReference type="ARBA" id="ARBA00022723"/>
    </source>
</evidence>
<keyword evidence="5" id="KW-0121">Carboxypeptidase</keyword>
<name>A0A0C2RS72_9BACL</name>
<keyword evidence="6" id="KW-1185">Reference proteome</keyword>
<dbReference type="Proteomes" id="UP000031938">
    <property type="component" value="Unassembled WGS sequence"/>
</dbReference>
<keyword evidence="2" id="KW-0378">Hydrolase</keyword>
<accession>A0A0C2RS72</accession>
<dbReference type="InterPro" id="IPR011650">
    <property type="entry name" value="Peptidase_M20_dimer"/>
</dbReference>
<evidence type="ECO:0000313" key="6">
    <source>
        <dbReference type="Proteomes" id="UP000031938"/>
    </source>
</evidence>
<dbReference type="PANTHER" id="PTHR43808">
    <property type="entry name" value="ACETYLORNITHINE DEACETYLASE"/>
    <property type="match status" value="1"/>
</dbReference>
<feature type="active site" evidence="3">
    <location>
        <position position="81"/>
    </location>
</feature>
<dbReference type="GO" id="GO:0004180">
    <property type="term" value="F:carboxypeptidase activity"/>
    <property type="evidence" value="ECO:0007669"/>
    <property type="project" value="UniProtKB-KW"/>
</dbReference>
<evidence type="ECO:0000313" key="5">
    <source>
        <dbReference type="EMBL" id="KIL44594.1"/>
    </source>
</evidence>
<evidence type="ECO:0000256" key="3">
    <source>
        <dbReference type="PIRSR" id="PIRSR037238-1"/>
    </source>
</evidence>
<evidence type="ECO:0000256" key="2">
    <source>
        <dbReference type="ARBA" id="ARBA00022801"/>
    </source>
</evidence>
<dbReference type="PANTHER" id="PTHR43808:SF9">
    <property type="entry name" value="BLL0789 PROTEIN"/>
    <property type="match status" value="1"/>
</dbReference>
<dbReference type="AlphaFoldDB" id="A0A0C2RS72"/>
<organism evidence="5 6">
    <name type="scientific">Jeotgalibacillus soli</name>
    <dbReference type="NCBI Taxonomy" id="889306"/>
    <lineage>
        <taxon>Bacteria</taxon>
        <taxon>Bacillati</taxon>
        <taxon>Bacillota</taxon>
        <taxon>Bacilli</taxon>
        <taxon>Bacillales</taxon>
        <taxon>Caryophanaceae</taxon>
        <taxon>Jeotgalibacillus</taxon>
    </lineage>
</organism>
<dbReference type="InterPro" id="IPR017150">
    <property type="entry name" value="Pept_M20_glutamate_carboxypep"/>
</dbReference>
<dbReference type="CDD" id="cd03885">
    <property type="entry name" value="M20_CPDG2"/>
    <property type="match status" value="1"/>
</dbReference>
<dbReference type="Pfam" id="PF01546">
    <property type="entry name" value="Peptidase_M20"/>
    <property type="match status" value="1"/>
</dbReference>
<dbReference type="InterPro" id="IPR050072">
    <property type="entry name" value="Peptidase_M20A"/>
</dbReference>
<keyword evidence="1" id="KW-0479">Metal-binding</keyword>